<feature type="domain" description="HMA" evidence="1">
    <location>
        <begin position="54"/>
        <end position="86"/>
    </location>
</feature>
<dbReference type="GO" id="GO:0046872">
    <property type="term" value="F:metal ion binding"/>
    <property type="evidence" value="ECO:0007669"/>
    <property type="project" value="InterPro"/>
</dbReference>
<dbReference type="Proteomes" id="UP000529637">
    <property type="component" value="Unassembled WGS sequence"/>
</dbReference>
<keyword evidence="3" id="KW-1185">Reference proteome</keyword>
<dbReference type="EMBL" id="JABWMJ010000013">
    <property type="protein sequence ID" value="NUZ08522.1"/>
    <property type="molecule type" value="Genomic_DNA"/>
</dbReference>
<name>A0A7Y6TYW1_9BURK</name>
<evidence type="ECO:0000259" key="1">
    <source>
        <dbReference type="Pfam" id="PF00403"/>
    </source>
</evidence>
<dbReference type="Gene3D" id="3.30.70.100">
    <property type="match status" value="1"/>
</dbReference>
<dbReference type="SUPFAM" id="SSF55008">
    <property type="entry name" value="HMA, heavy metal-associated domain"/>
    <property type="match status" value="1"/>
</dbReference>
<proteinExistence type="predicted"/>
<accession>A0A7Y6TYW1</accession>
<dbReference type="InterPro" id="IPR036163">
    <property type="entry name" value="HMA_dom_sf"/>
</dbReference>
<gene>
    <name evidence="2" type="ORF">HQN59_22495</name>
</gene>
<dbReference type="Pfam" id="PF00403">
    <property type="entry name" value="HMA"/>
    <property type="match status" value="1"/>
</dbReference>
<protein>
    <submittedName>
        <fullName evidence="2">Cation transporter</fullName>
    </submittedName>
</protein>
<organism evidence="2 3">
    <name type="scientific">Piscinibacter koreensis</name>
    <dbReference type="NCBI Taxonomy" id="2742824"/>
    <lineage>
        <taxon>Bacteria</taxon>
        <taxon>Pseudomonadati</taxon>
        <taxon>Pseudomonadota</taxon>
        <taxon>Betaproteobacteria</taxon>
        <taxon>Burkholderiales</taxon>
        <taxon>Sphaerotilaceae</taxon>
        <taxon>Piscinibacter</taxon>
    </lineage>
</organism>
<dbReference type="CDD" id="cd00371">
    <property type="entry name" value="HMA"/>
    <property type="match status" value="1"/>
</dbReference>
<dbReference type="AlphaFoldDB" id="A0A7Y6TYW1"/>
<evidence type="ECO:0000313" key="2">
    <source>
        <dbReference type="EMBL" id="NUZ08522.1"/>
    </source>
</evidence>
<sequence length="124" mass="13370">MSRGIQVDLPSYVGLPNTVLDLNNAGTFRIQIPKCYRLGPMNAAVLPHPDDIQLQISGMSCASCVTRVETSLEGVPGVMEGVVNAFSSVSVVTNALLLRGWRSLQQLETQPIRSPAHTDRPVTV</sequence>
<evidence type="ECO:0000313" key="3">
    <source>
        <dbReference type="Proteomes" id="UP000529637"/>
    </source>
</evidence>
<dbReference type="InterPro" id="IPR006121">
    <property type="entry name" value="HMA_dom"/>
</dbReference>
<comment type="caution">
    <text evidence="2">The sequence shown here is derived from an EMBL/GenBank/DDBJ whole genome shotgun (WGS) entry which is preliminary data.</text>
</comment>
<reference evidence="2 3" key="1">
    <citation type="submission" date="2020-06" db="EMBL/GenBank/DDBJ databases">
        <title>Schlegella sp. ID0723 isolated from air conditioner.</title>
        <authorList>
            <person name="Kim D.Y."/>
            <person name="Kim D.-U."/>
        </authorList>
    </citation>
    <scope>NUCLEOTIDE SEQUENCE [LARGE SCALE GENOMIC DNA]</scope>
    <source>
        <strain evidence="2 3">ID0723</strain>
    </source>
</reference>